<name>K3ZMM0_SETIT</name>
<dbReference type="EnsemblPlants" id="KQK94337">
    <property type="protein sequence ID" value="KQK94337"/>
    <property type="gene ID" value="SETIT_027838mg"/>
</dbReference>
<proteinExistence type="predicted"/>
<dbReference type="Proteomes" id="UP000004995">
    <property type="component" value="Unassembled WGS sequence"/>
</dbReference>
<dbReference type="Gramene" id="KQK94337">
    <property type="protein sequence ID" value="KQK94337"/>
    <property type="gene ID" value="SETIT_027838mg"/>
</dbReference>
<reference evidence="2" key="1">
    <citation type="journal article" date="2012" name="Nat. Biotechnol.">
        <title>Reference genome sequence of the model plant Setaria.</title>
        <authorList>
            <person name="Bennetzen J.L."/>
            <person name="Schmutz J."/>
            <person name="Wang H."/>
            <person name="Percifield R."/>
            <person name="Hawkins J."/>
            <person name="Pontaroli A.C."/>
            <person name="Estep M."/>
            <person name="Feng L."/>
            <person name="Vaughn J.N."/>
            <person name="Grimwood J."/>
            <person name="Jenkins J."/>
            <person name="Barry K."/>
            <person name="Lindquist E."/>
            <person name="Hellsten U."/>
            <person name="Deshpande S."/>
            <person name="Wang X."/>
            <person name="Wu X."/>
            <person name="Mitros T."/>
            <person name="Triplett J."/>
            <person name="Yang X."/>
            <person name="Ye C.Y."/>
            <person name="Mauro-Herrera M."/>
            <person name="Wang L."/>
            <person name="Li P."/>
            <person name="Sharma M."/>
            <person name="Sharma R."/>
            <person name="Ronald P.C."/>
            <person name="Panaud O."/>
            <person name="Kellogg E.A."/>
            <person name="Brutnell T.P."/>
            <person name="Doust A.N."/>
            <person name="Tuskan G.A."/>
            <person name="Rokhsar D."/>
            <person name="Devos K.M."/>
        </authorList>
    </citation>
    <scope>NUCLEOTIDE SEQUENCE [LARGE SCALE GENOMIC DNA]</scope>
    <source>
        <strain evidence="2">cv. Yugu1</strain>
    </source>
</reference>
<evidence type="ECO:0000313" key="2">
    <source>
        <dbReference type="Proteomes" id="UP000004995"/>
    </source>
</evidence>
<reference evidence="1" key="2">
    <citation type="submission" date="2018-08" db="UniProtKB">
        <authorList>
            <consortium name="EnsemblPlants"/>
        </authorList>
    </citation>
    <scope>IDENTIFICATION</scope>
    <source>
        <strain evidence="1">Yugu1</strain>
    </source>
</reference>
<dbReference type="PANTHER" id="PTHR33075">
    <property type="entry name" value="OS02G0499800 PROTEIN"/>
    <property type="match status" value="1"/>
</dbReference>
<sequence>MAGLSDLDFGPRLEIQLLVQERFSFLVSFSPTSSEPEFWLVASFGGSALHLNVESIGLILQSCLGGTALNFNVQHLSGCMFWLFVASKNVGFLVYRLRSHVCKLFALFFALWGNGGPNWQWEHILWLKEEEDEWTHVQ</sequence>
<dbReference type="EMBL" id="AGNK02004835">
    <property type="status" value="NOT_ANNOTATED_CDS"/>
    <property type="molecule type" value="Genomic_DNA"/>
</dbReference>
<dbReference type="PANTHER" id="PTHR33075:SF7">
    <property type="entry name" value="OS02G0303350 PROTEIN"/>
    <property type="match status" value="1"/>
</dbReference>
<evidence type="ECO:0000313" key="1">
    <source>
        <dbReference type="EnsemblPlants" id="KQK94337"/>
    </source>
</evidence>
<keyword evidence="2" id="KW-1185">Reference proteome</keyword>
<protein>
    <submittedName>
        <fullName evidence="1">Uncharacterized protein</fullName>
    </submittedName>
</protein>
<accession>K3ZMM0</accession>
<organism evidence="1 2">
    <name type="scientific">Setaria italica</name>
    <name type="common">Foxtail millet</name>
    <name type="synonym">Panicum italicum</name>
    <dbReference type="NCBI Taxonomy" id="4555"/>
    <lineage>
        <taxon>Eukaryota</taxon>
        <taxon>Viridiplantae</taxon>
        <taxon>Streptophyta</taxon>
        <taxon>Embryophyta</taxon>
        <taxon>Tracheophyta</taxon>
        <taxon>Spermatophyta</taxon>
        <taxon>Magnoliopsida</taxon>
        <taxon>Liliopsida</taxon>
        <taxon>Poales</taxon>
        <taxon>Poaceae</taxon>
        <taxon>PACMAD clade</taxon>
        <taxon>Panicoideae</taxon>
        <taxon>Panicodae</taxon>
        <taxon>Paniceae</taxon>
        <taxon>Cenchrinae</taxon>
        <taxon>Setaria</taxon>
    </lineage>
</organism>
<dbReference type="AlphaFoldDB" id="K3ZMM0"/>
<dbReference type="HOGENOM" id="CLU_124799_0_0_1"/>
<dbReference type="InParanoid" id="K3ZMM0"/>